<dbReference type="Proteomes" id="UP000494106">
    <property type="component" value="Unassembled WGS sequence"/>
</dbReference>
<dbReference type="EMBL" id="CADEBC010000548">
    <property type="protein sequence ID" value="CAB3251353.1"/>
    <property type="molecule type" value="Genomic_DNA"/>
</dbReference>
<protein>
    <recommendedName>
        <fullName evidence="4">peptidylprolyl isomerase</fullName>
        <ecNumber evidence="4">5.2.1.8</ecNumber>
    </recommendedName>
</protein>
<organism evidence="6 9">
    <name type="scientific">Arctia plantaginis</name>
    <name type="common">Wood tiger moth</name>
    <name type="synonym">Phalaena plantaginis</name>
    <dbReference type="NCBI Taxonomy" id="874455"/>
    <lineage>
        <taxon>Eukaryota</taxon>
        <taxon>Metazoa</taxon>
        <taxon>Ecdysozoa</taxon>
        <taxon>Arthropoda</taxon>
        <taxon>Hexapoda</taxon>
        <taxon>Insecta</taxon>
        <taxon>Pterygota</taxon>
        <taxon>Neoptera</taxon>
        <taxon>Endopterygota</taxon>
        <taxon>Lepidoptera</taxon>
        <taxon>Glossata</taxon>
        <taxon>Ditrysia</taxon>
        <taxon>Noctuoidea</taxon>
        <taxon>Erebidae</taxon>
        <taxon>Arctiinae</taxon>
        <taxon>Arctia</taxon>
    </lineage>
</organism>
<evidence type="ECO:0000313" key="8">
    <source>
        <dbReference type="Proteomes" id="UP000494106"/>
    </source>
</evidence>
<dbReference type="EMBL" id="CADEBD010000288">
    <property type="protein sequence ID" value="CAB3231317.1"/>
    <property type="molecule type" value="Genomic_DNA"/>
</dbReference>
<evidence type="ECO:0000256" key="1">
    <source>
        <dbReference type="ARBA" id="ARBA00009648"/>
    </source>
</evidence>
<evidence type="ECO:0000313" key="6">
    <source>
        <dbReference type="EMBL" id="CAB3231317.1"/>
    </source>
</evidence>
<dbReference type="InterPro" id="IPR019734">
    <property type="entry name" value="TPR_rpt"/>
</dbReference>
<comment type="catalytic activity">
    <reaction evidence="4">
        <text>[protein]-peptidylproline (omega=180) = [protein]-peptidylproline (omega=0)</text>
        <dbReference type="Rhea" id="RHEA:16237"/>
        <dbReference type="Rhea" id="RHEA-COMP:10747"/>
        <dbReference type="Rhea" id="RHEA-COMP:10748"/>
        <dbReference type="ChEBI" id="CHEBI:83833"/>
        <dbReference type="ChEBI" id="CHEBI:83834"/>
        <dbReference type="EC" id="5.2.1.8"/>
    </reaction>
</comment>
<dbReference type="PROSITE" id="PS50059">
    <property type="entry name" value="FKBP_PPIASE"/>
    <property type="match status" value="1"/>
</dbReference>
<dbReference type="Gene3D" id="3.10.50.40">
    <property type="match status" value="1"/>
</dbReference>
<dbReference type="AlphaFoldDB" id="A0A8S0ZE53"/>
<dbReference type="InterPro" id="IPR011990">
    <property type="entry name" value="TPR-like_helical_dom_sf"/>
</dbReference>
<accession>A0A8S0ZE53</accession>
<dbReference type="GO" id="GO:0051879">
    <property type="term" value="F:Hsp90 protein binding"/>
    <property type="evidence" value="ECO:0007669"/>
    <property type="project" value="TreeGrafter"/>
</dbReference>
<sequence>MSSLSFMLENGLNLRDVVTTGSILHINEDLNDAENISEQDGSRLKPVDVFGEPVADFSAFTKTLLAVDELGYVKKKILEEGGGLPLHEGCTVSFAYSCYFENQPYPYDVVLSDKPMVEDLNDNGLLPGLQMAIKSMLVGETSVFLLSYKVMYGELGVPPRIKPKADCVVYIKLIKSILTPKDGKINFSEPNMFQRVNHEVKLLYASGSTLYNTNNYTGAIQLFKKSVNMLHKCRLADEQEEHQYEKMLIKLYINLAICYNKINKPLLACTACNELNRLRSLYNNGKVLFQNAKALRMIGEYDAAEKKLLRAIKISEENEMMKAEYEILKNLKQAQNDTKAAAEQVKDLVKAAVDLVSKEFKAEVDELIKNFKYSHTEDELLLPINLNSDEMDYVKNACIRENLFCKKLEIDTVNKDFEEGLKELHSKMKMKICKNS</sequence>
<keyword evidence="8" id="KW-1185">Reference proteome</keyword>
<gene>
    <name evidence="7" type="ORF">APLA_LOCUS12987</name>
    <name evidence="6" type="ORF">APLA_LOCUS5125</name>
</gene>
<dbReference type="InterPro" id="IPR001179">
    <property type="entry name" value="PPIase_FKBP_dom"/>
</dbReference>
<dbReference type="GO" id="GO:0003755">
    <property type="term" value="F:peptidyl-prolyl cis-trans isomerase activity"/>
    <property type="evidence" value="ECO:0007669"/>
    <property type="project" value="UniProtKB-KW"/>
</dbReference>
<name>A0A8S0ZE53_ARCPL</name>
<dbReference type="OrthoDB" id="8116123at2759"/>
<reference evidence="8 9" key="1">
    <citation type="submission" date="2020-04" db="EMBL/GenBank/DDBJ databases">
        <authorList>
            <person name="Wallbank WR R."/>
            <person name="Pardo Diaz C."/>
            <person name="Kozak K."/>
            <person name="Martin S."/>
            <person name="Jiggins C."/>
            <person name="Moest M."/>
            <person name="Warren A I."/>
            <person name="Byers J.R.P. K."/>
            <person name="Montejo-Kovacevich G."/>
            <person name="Yen C E."/>
        </authorList>
    </citation>
    <scope>NUCLEOTIDE SEQUENCE [LARGE SCALE GENOMIC DNA]</scope>
</reference>
<dbReference type="SMART" id="SM00028">
    <property type="entry name" value="TPR"/>
    <property type="match status" value="3"/>
</dbReference>
<dbReference type="Gene3D" id="1.25.40.10">
    <property type="entry name" value="Tetratricopeptide repeat domain"/>
    <property type="match status" value="1"/>
</dbReference>
<dbReference type="Proteomes" id="UP000494256">
    <property type="component" value="Unassembled WGS sequence"/>
</dbReference>
<comment type="caution">
    <text evidence="6">The sequence shown here is derived from an EMBL/GenBank/DDBJ whole genome shotgun (WGS) entry which is preliminary data.</text>
</comment>
<keyword evidence="4" id="KW-0697">Rotamase</keyword>
<evidence type="ECO:0000256" key="4">
    <source>
        <dbReference type="PROSITE-ProRule" id="PRU00277"/>
    </source>
</evidence>
<dbReference type="PANTHER" id="PTHR46674">
    <property type="entry name" value="INACTIVE PEPTIDYL-PROLYL CIS-TRANS ISOMERASE FKBP6"/>
    <property type="match status" value="1"/>
</dbReference>
<dbReference type="GO" id="GO:0005737">
    <property type="term" value="C:cytoplasm"/>
    <property type="evidence" value="ECO:0007669"/>
    <property type="project" value="TreeGrafter"/>
</dbReference>
<keyword evidence="2" id="KW-0677">Repeat</keyword>
<dbReference type="GO" id="GO:0034587">
    <property type="term" value="P:piRNA processing"/>
    <property type="evidence" value="ECO:0007669"/>
    <property type="project" value="TreeGrafter"/>
</dbReference>
<dbReference type="EC" id="5.2.1.8" evidence="4"/>
<evidence type="ECO:0000256" key="3">
    <source>
        <dbReference type="ARBA" id="ARBA00022803"/>
    </source>
</evidence>
<dbReference type="SUPFAM" id="SSF54534">
    <property type="entry name" value="FKBP-like"/>
    <property type="match status" value="1"/>
</dbReference>
<dbReference type="SUPFAM" id="SSF48452">
    <property type="entry name" value="TPR-like"/>
    <property type="match status" value="1"/>
</dbReference>
<keyword evidence="3" id="KW-0802">TPR repeat</keyword>
<dbReference type="PANTHER" id="PTHR46674:SF1">
    <property type="entry name" value="INACTIVE PEPTIDYL-PROLYL CIS-TRANS ISOMERASE FKBP6"/>
    <property type="match status" value="1"/>
</dbReference>
<evidence type="ECO:0000313" key="7">
    <source>
        <dbReference type="EMBL" id="CAB3251353.1"/>
    </source>
</evidence>
<dbReference type="InterPro" id="IPR042282">
    <property type="entry name" value="FKBP6/shu"/>
</dbReference>
<evidence type="ECO:0000256" key="2">
    <source>
        <dbReference type="ARBA" id="ARBA00022737"/>
    </source>
</evidence>
<evidence type="ECO:0000259" key="5">
    <source>
        <dbReference type="PROSITE" id="PS50059"/>
    </source>
</evidence>
<feature type="domain" description="PPIase FKBP-type" evidence="5">
    <location>
        <begin position="89"/>
        <end position="177"/>
    </location>
</feature>
<evidence type="ECO:0000313" key="9">
    <source>
        <dbReference type="Proteomes" id="UP000494256"/>
    </source>
</evidence>
<dbReference type="Pfam" id="PF00254">
    <property type="entry name" value="FKBP_C"/>
    <property type="match status" value="1"/>
</dbReference>
<keyword evidence="4" id="KW-0413">Isomerase</keyword>
<dbReference type="GO" id="GO:0007283">
    <property type="term" value="P:spermatogenesis"/>
    <property type="evidence" value="ECO:0007669"/>
    <property type="project" value="TreeGrafter"/>
</dbReference>
<comment type="similarity">
    <text evidence="1">Belongs to the FKBP6 family.</text>
</comment>
<dbReference type="InterPro" id="IPR046357">
    <property type="entry name" value="PPIase_dom_sf"/>
</dbReference>
<proteinExistence type="inferred from homology"/>